<dbReference type="InterPro" id="IPR036179">
    <property type="entry name" value="Ig-like_dom_sf"/>
</dbReference>
<dbReference type="GO" id="GO:1990682">
    <property type="term" value="C:CSF1-CSF1R complex"/>
    <property type="evidence" value="ECO:0007669"/>
    <property type="project" value="TreeGrafter"/>
</dbReference>
<name>A0A3B4EBW2_PYGNA</name>
<reference evidence="31" key="3">
    <citation type="submission" date="2025-09" db="UniProtKB">
        <authorList>
            <consortium name="Ensembl"/>
        </authorList>
    </citation>
    <scope>IDENTIFICATION</scope>
</reference>
<dbReference type="InterPro" id="IPR020635">
    <property type="entry name" value="Tyr_kinase_cat_dom"/>
</dbReference>
<feature type="binding site" evidence="21">
    <location>
        <begin position="672"/>
        <end position="678"/>
    </location>
    <ligand>
        <name>ATP</name>
        <dbReference type="ChEBI" id="CHEBI:30616"/>
    </ligand>
</feature>
<dbReference type="SUPFAM" id="SSF56112">
    <property type="entry name" value="Protein kinase-like (PK-like)"/>
    <property type="match status" value="1"/>
</dbReference>
<evidence type="ECO:0000256" key="10">
    <source>
        <dbReference type="ARBA" id="ARBA00022840"/>
    </source>
</evidence>
<dbReference type="GO" id="GO:0007169">
    <property type="term" value="P:cell surface receptor protein tyrosine kinase signaling pathway"/>
    <property type="evidence" value="ECO:0007669"/>
    <property type="project" value="InterPro"/>
</dbReference>
<evidence type="ECO:0000256" key="16">
    <source>
        <dbReference type="ARBA" id="ARBA00023170"/>
    </source>
</evidence>
<dbReference type="OMA" id="CHEEHED"/>
<dbReference type="Pfam" id="PF07679">
    <property type="entry name" value="I-set"/>
    <property type="match status" value="1"/>
</dbReference>
<protein>
    <recommendedName>
        <fullName evidence="2">receptor protein-tyrosine kinase</fullName>
        <ecNumber evidence="2">2.7.10.1</ecNumber>
    </recommendedName>
</protein>
<dbReference type="GO" id="GO:0019955">
    <property type="term" value="F:cytokine binding"/>
    <property type="evidence" value="ECO:0007669"/>
    <property type="project" value="InterPro"/>
</dbReference>
<dbReference type="GO" id="GO:0043235">
    <property type="term" value="C:receptor complex"/>
    <property type="evidence" value="ECO:0007669"/>
    <property type="project" value="TreeGrafter"/>
</dbReference>
<dbReference type="GeneID" id="108440618"/>
<keyword evidence="17" id="KW-0325">Glycoprotein</keyword>
<comment type="catalytic activity">
    <reaction evidence="19">
        <text>L-tyrosyl-[protein] + ATP = O-phospho-L-tyrosyl-[protein] + ADP + H(+)</text>
        <dbReference type="Rhea" id="RHEA:10596"/>
        <dbReference type="Rhea" id="RHEA-COMP:10136"/>
        <dbReference type="Rhea" id="RHEA-COMP:20101"/>
        <dbReference type="ChEBI" id="CHEBI:15378"/>
        <dbReference type="ChEBI" id="CHEBI:30616"/>
        <dbReference type="ChEBI" id="CHEBI:46858"/>
        <dbReference type="ChEBI" id="CHEBI:61978"/>
        <dbReference type="ChEBI" id="CHEBI:456216"/>
        <dbReference type="EC" id="2.7.10.1"/>
    </reaction>
</comment>
<dbReference type="InterPro" id="IPR011009">
    <property type="entry name" value="Kinase-like_dom_sf"/>
</dbReference>
<dbReference type="AlphaFoldDB" id="A0A3B4EBW2"/>
<dbReference type="GO" id="GO:0046872">
    <property type="term" value="F:metal ion binding"/>
    <property type="evidence" value="ECO:0007669"/>
    <property type="project" value="UniProtKB-KW"/>
</dbReference>
<dbReference type="PROSITE" id="PS00107">
    <property type="entry name" value="PROTEIN_KINASE_ATP"/>
    <property type="match status" value="1"/>
</dbReference>
<dbReference type="InterPro" id="IPR017441">
    <property type="entry name" value="Protein_kinase_ATP_BS"/>
</dbReference>
<keyword evidence="10 21" id="KW-0067">ATP-binding</keyword>
<organism evidence="31 32">
    <name type="scientific">Pygocentrus nattereri</name>
    <name type="common">Red-bellied piranha</name>
    <dbReference type="NCBI Taxonomy" id="42514"/>
    <lineage>
        <taxon>Eukaryota</taxon>
        <taxon>Metazoa</taxon>
        <taxon>Chordata</taxon>
        <taxon>Craniata</taxon>
        <taxon>Vertebrata</taxon>
        <taxon>Euteleostomi</taxon>
        <taxon>Actinopterygii</taxon>
        <taxon>Neopterygii</taxon>
        <taxon>Teleostei</taxon>
        <taxon>Ostariophysi</taxon>
        <taxon>Characiformes</taxon>
        <taxon>Characoidei</taxon>
        <taxon>Pygocentrus</taxon>
    </lineage>
</organism>
<dbReference type="Ensembl" id="ENSPNAT00000037534.2">
    <property type="protein sequence ID" value="ENSPNAP00000032721.1"/>
    <property type="gene ID" value="ENSPNAG00000020846.2"/>
</dbReference>
<dbReference type="GO" id="GO:0030335">
    <property type="term" value="P:positive regulation of cell migration"/>
    <property type="evidence" value="ECO:0007669"/>
    <property type="project" value="TreeGrafter"/>
</dbReference>
<evidence type="ECO:0000256" key="3">
    <source>
        <dbReference type="ARBA" id="ARBA00022475"/>
    </source>
</evidence>
<dbReference type="PANTHER" id="PTHR24416">
    <property type="entry name" value="TYROSINE-PROTEIN KINASE RECEPTOR"/>
    <property type="match status" value="1"/>
</dbReference>
<dbReference type="InterPro" id="IPR013783">
    <property type="entry name" value="Ig-like_fold"/>
</dbReference>
<evidence type="ECO:0000259" key="29">
    <source>
        <dbReference type="PROSITE" id="PS50011"/>
    </source>
</evidence>
<dbReference type="PROSITE" id="PS50011">
    <property type="entry name" value="PROTEIN_KINASE_DOM"/>
    <property type="match status" value="1"/>
</dbReference>
<dbReference type="PROSITE" id="PS00240">
    <property type="entry name" value="RECEPTOR_TYR_KIN_III"/>
    <property type="match status" value="1"/>
</dbReference>
<feature type="active site" description="Proton acceptor" evidence="20">
    <location>
        <position position="774"/>
    </location>
</feature>
<keyword evidence="11" id="KW-0832">Ubl conjugation</keyword>
<evidence type="ECO:0000256" key="8">
    <source>
        <dbReference type="ARBA" id="ARBA00022741"/>
    </source>
</evidence>
<feature type="disulfide bond" evidence="25">
    <location>
        <begin position="129"/>
        <end position="178"/>
    </location>
</feature>
<evidence type="ECO:0000256" key="25">
    <source>
        <dbReference type="PIRSR" id="PIRSR500947-52"/>
    </source>
</evidence>
<evidence type="ECO:0000256" key="4">
    <source>
        <dbReference type="ARBA" id="ARBA00022553"/>
    </source>
</evidence>
<dbReference type="Pfam" id="PF13895">
    <property type="entry name" value="Ig_2"/>
    <property type="match status" value="1"/>
</dbReference>
<feature type="signal peptide" evidence="28">
    <location>
        <begin position="1"/>
        <end position="17"/>
    </location>
</feature>
<evidence type="ECO:0000256" key="23">
    <source>
        <dbReference type="PIRSR" id="PIRSR000615-4"/>
    </source>
</evidence>
<evidence type="ECO:0000256" key="14">
    <source>
        <dbReference type="ARBA" id="ARBA00023137"/>
    </source>
</evidence>
<dbReference type="PROSITE" id="PS00109">
    <property type="entry name" value="PROTEIN_KINASE_TYR"/>
    <property type="match status" value="1"/>
</dbReference>
<dbReference type="SMART" id="SM00408">
    <property type="entry name" value="IGc2"/>
    <property type="match status" value="3"/>
</dbReference>
<dbReference type="PANTHER" id="PTHR24416:SF47">
    <property type="entry name" value="MACROPHAGE COLONY-STIMULATING FACTOR 1 RECEPTOR"/>
    <property type="match status" value="1"/>
</dbReference>
<keyword evidence="8 21" id="KW-0547">Nucleotide-binding</keyword>
<feature type="domain" description="Protein kinase" evidence="29">
    <location>
        <begin position="590"/>
        <end position="910"/>
    </location>
</feature>
<dbReference type="PROSITE" id="PS50835">
    <property type="entry name" value="IG_LIKE"/>
    <property type="match status" value="3"/>
</dbReference>
<comment type="similarity">
    <text evidence="27">Belongs to the protein kinase superfamily. Tyr protein kinase family. CSF-1/PDGF receptor subfamily.</text>
</comment>
<dbReference type="SMART" id="SM00409">
    <property type="entry name" value="IG"/>
    <property type="match status" value="4"/>
</dbReference>
<feature type="binding site" evidence="22">
    <location>
        <position position="568"/>
    </location>
    <ligand>
        <name>Mg(2+)</name>
        <dbReference type="ChEBI" id="CHEBI:18420"/>
    </ligand>
</feature>
<feature type="domain" description="Ig-like" evidence="30">
    <location>
        <begin position="203"/>
        <end position="295"/>
    </location>
</feature>
<dbReference type="CTD" id="568405"/>
<evidence type="ECO:0000256" key="24">
    <source>
        <dbReference type="PIRSR" id="PIRSR500947-51"/>
    </source>
</evidence>
<dbReference type="Gene3D" id="1.10.510.10">
    <property type="entry name" value="Transferase(Phosphotransferase) domain 1"/>
    <property type="match status" value="1"/>
</dbReference>
<keyword evidence="15 25" id="KW-1015">Disulfide bond</keyword>
<keyword evidence="4" id="KW-0597">Phosphoprotein</keyword>
<dbReference type="InterPro" id="IPR003599">
    <property type="entry name" value="Ig_sub"/>
</dbReference>
<comment type="subcellular location">
    <subcellularLocation>
        <location evidence="1">Cell membrane</location>
        <topology evidence="1">Single-pass type I membrane protein</topology>
    </subcellularLocation>
    <subcellularLocation>
        <location evidence="27">Membrane</location>
        <topology evidence="27">Single-pass type I membrane protein</topology>
    </subcellularLocation>
</comment>
<keyword evidence="28" id="KW-0732">Signal</keyword>
<dbReference type="Pfam" id="PF13927">
    <property type="entry name" value="Ig_3"/>
    <property type="match status" value="1"/>
</dbReference>
<dbReference type="InterPro" id="IPR003598">
    <property type="entry name" value="Ig_sub2"/>
</dbReference>
<keyword evidence="6 27" id="KW-0812">Transmembrane</keyword>
<dbReference type="FunFam" id="3.30.200.20:FF:000025">
    <property type="entry name" value="Platelet-derived growth factor receptor alpha"/>
    <property type="match status" value="1"/>
</dbReference>
<evidence type="ECO:0000256" key="18">
    <source>
        <dbReference type="ARBA" id="ARBA00023319"/>
    </source>
</evidence>
<feature type="site" description="Important for interaction with phosphotyrosine-binding proteins" evidence="23">
    <location>
        <position position="918"/>
    </location>
</feature>
<dbReference type="Gene3D" id="3.30.200.20">
    <property type="entry name" value="Phosphorylase Kinase, domain 1"/>
    <property type="match status" value="1"/>
</dbReference>
<evidence type="ECO:0000256" key="27">
    <source>
        <dbReference type="RuleBase" id="RU000311"/>
    </source>
</evidence>
<dbReference type="SUPFAM" id="SSF48726">
    <property type="entry name" value="Immunoglobulin"/>
    <property type="match status" value="5"/>
</dbReference>
<dbReference type="GO" id="GO:0005011">
    <property type="term" value="F:macrophage colony-stimulating factor receptor activity"/>
    <property type="evidence" value="ECO:0007669"/>
    <property type="project" value="TreeGrafter"/>
</dbReference>
<keyword evidence="22" id="KW-0479">Metal-binding</keyword>
<evidence type="ECO:0000256" key="5">
    <source>
        <dbReference type="ARBA" id="ARBA00022679"/>
    </source>
</evidence>
<keyword evidence="18 27" id="KW-0393">Immunoglobulin domain</keyword>
<keyword evidence="32" id="KW-1185">Reference proteome</keyword>
<keyword evidence="13" id="KW-0472">Membrane</keyword>
<dbReference type="GeneTree" id="ENSGT00940000155506"/>
<dbReference type="EC" id="2.7.10.1" evidence="2"/>
<dbReference type="InterPro" id="IPR000719">
    <property type="entry name" value="Prot_kinase_dom"/>
</dbReference>
<evidence type="ECO:0000313" key="31">
    <source>
        <dbReference type="Ensembl" id="ENSPNAP00000032721.1"/>
    </source>
</evidence>
<evidence type="ECO:0000256" key="2">
    <source>
        <dbReference type="ARBA" id="ARBA00011902"/>
    </source>
</evidence>
<keyword evidence="14" id="KW-0829">Tyrosine-protein kinase</keyword>
<feature type="binding site" evidence="22">
    <location>
        <position position="792"/>
    </location>
    <ligand>
        <name>Mg(2+)</name>
        <dbReference type="ChEBI" id="CHEBI:18420"/>
    </ligand>
</feature>
<evidence type="ECO:0000259" key="30">
    <source>
        <dbReference type="PROSITE" id="PS50835"/>
    </source>
</evidence>
<evidence type="ECO:0000256" key="19">
    <source>
        <dbReference type="ARBA" id="ARBA00051243"/>
    </source>
</evidence>
<dbReference type="PRINTS" id="PR01832">
    <property type="entry name" value="VEGFRECEPTOR"/>
</dbReference>
<evidence type="ECO:0000256" key="12">
    <source>
        <dbReference type="ARBA" id="ARBA00022989"/>
    </source>
</evidence>
<dbReference type="InterPro" id="IPR013098">
    <property type="entry name" value="Ig_I-set"/>
</dbReference>
<dbReference type="InterPro" id="IPR001824">
    <property type="entry name" value="Tyr_kinase_rcpt_3_CS"/>
</dbReference>
<dbReference type="InterPro" id="IPR008266">
    <property type="entry name" value="Tyr_kinase_AS"/>
</dbReference>
<keyword evidence="16 27" id="KW-0675">Receptor</keyword>
<evidence type="ECO:0000256" key="21">
    <source>
        <dbReference type="PIRSR" id="PIRSR000615-2"/>
    </source>
</evidence>
<dbReference type="InterPro" id="IPR007110">
    <property type="entry name" value="Ig-like_dom"/>
</dbReference>
<dbReference type="Gene3D" id="2.60.40.10">
    <property type="entry name" value="Immunoglobulins"/>
    <property type="match status" value="5"/>
</dbReference>
<dbReference type="OrthoDB" id="6077854at2759"/>
<evidence type="ECO:0000256" key="17">
    <source>
        <dbReference type="ARBA" id="ARBA00023180"/>
    </source>
</evidence>
<evidence type="ECO:0000256" key="1">
    <source>
        <dbReference type="ARBA" id="ARBA00004251"/>
    </source>
</evidence>
<keyword evidence="3" id="KW-1003">Cell membrane</keyword>
<evidence type="ECO:0000256" key="28">
    <source>
        <dbReference type="SAM" id="SignalP"/>
    </source>
</evidence>
<dbReference type="InterPro" id="IPR050122">
    <property type="entry name" value="RTK"/>
</dbReference>
<feature type="binding site" evidence="22">
    <location>
        <position position="779"/>
    </location>
    <ligand>
        <name>Mg(2+)</name>
        <dbReference type="ChEBI" id="CHEBI:18420"/>
    </ligand>
</feature>
<dbReference type="Pfam" id="PF07714">
    <property type="entry name" value="PK_Tyr_Ser-Thr"/>
    <property type="match status" value="1"/>
</dbReference>
<evidence type="ECO:0000256" key="20">
    <source>
        <dbReference type="PIRSR" id="PIRSR000615-1"/>
    </source>
</evidence>
<feature type="disulfide bond" evidence="25">
    <location>
        <begin position="224"/>
        <end position="279"/>
    </location>
</feature>
<dbReference type="InterPro" id="IPR001245">
    <property type="entry name" value="Ser-Thr/Tyr_kinase_cat_dom"/>
</dbReference>
<evidence type="ECO:0000256" key="15">
    <source>
        <dbReference type="ARBA" id="ARBA00023157"/>
    </source>
</evidence>
<dbReference type="InterPro" id="IPR030658">
    <property type="entry name" value="CSF-1_receptor"/>
</dbReference>
<evidence type="ECO:0000256" key="6">
    <source>
        <dbReference type="ARBA" id="ARBA00022692"/>
    </source>
</evidence>
<dbReference type="GO" id="GO:0005524">
    <property type="term" value="F:ATP binding"/>
    <property type="evidence" value="ECO:0007669"/>
    <property type="project" value="UniProtKB-UniRule"/>
</dbReference>
<feature type="chain" id="PRO_5017312695" description="receptor protein-tyrosine kinase" evidence="28">
    <location>
        <begin position="18"/>
        <end position="966"/>
    </location>
</feature>
<dbReference type="GO" id="GO:0005886">
    <property type="term" value="C:plasma membrane"/>
    <property type="evidence" value="ECO:0007669"/>
    <property type="project" value="UniProtKB-SubCell"/>
</dbReference>
<keyword evidence="5" id="KW-0808">Transferase</keyword>
<feature type="domain" description="Ig-like" evidence="30">
    <location>
        <begin position="300"/>
        <end position="397"/>
    </location>
</feature>
<sequence>MLPFALLLALLPFTVRAGLDVPEIRLNSSMLKKTEVVLLPGTHFSLSCLGQAKVVWRTRVNNIIRKSRNILTVNSATADHTGTYRCSYENHTELFSELHIFVKDPAKFFTRSLTRVIVEREGSSCLLDCRPTDPKATAFSLRSADGSPVHPKLNYTADPRQGILIRDLQPSYSGDYTCSVSVNETERLSTVYSIVVQERVRPPSVFIEMDEYVRIAGETLQITCYTMNQDHTYVVTWHDSSNKMLNGTETVSRSQDLVHIKSVLTIPEVSVSDTGNLTCTGRNRYEENSSTISLTVVDKPYIHLTPVLKLRGRQFGADVDVMEGELLELSVEIDAHPPIQEKWWSTPRTQNTSIYEENFYRIHRSYRNVTSLLLRGIRADESGQYIFSARSSSVNVSTRFKIHVYQKPSVVVKMKNGTLTCISTGFPKPTIRWQQCEEFQSTCGQCNSSHSVDLLAKQLTLEPMDEFRPMVESVLSKSNVTGNIVECVAVNSVGESCETYINYFIPKPYPNKTLEEWGSKMFTTLLSGGSVITALLLVLLGICVYKCKQKPRYEIRWKIIEANDGNNYTYIDPTQLPYNNTRWEFPRDRLTFGQVLGAGAFGKVVEAAAYGLDKDEHVTRVAVKMLKSSALSEEKEALMSELKILSHLGQHANIVNLLGACTQGGPVLLITEYCCHGDLLNFLRRRAELFFSSVLQEPGSPNIYKNLSDHRSQIGRHSVNSYQDMSGVKDGLQKSCGGEEVDAQMLDLDDLVRFSTQVAQGLEFLASKNCIHRDVAARNVLVTDCFVAKICDFGLARDIMNDLNYVVRGNARLPVKWMSPESIFECIYTVQSDVWSYGILLWEIFSLGRSPYPDVAVDARFYKMIKAGYHMAQPDFAPPEMYTIMKKCWSLEPTLRPTFGKIVQLIAKLLPESSDQQYKNVQQELQQKLPSMQHVSLKACEDPSDRTTSQEEEQQPLMQLNNYQLC</sequence>
<keyword evidence="22" id="KW-0460">Magnesium</keyword>
<dbReference type="PIRSF" id="PIRSF000615">
    <property type="entry name" value="TyrPK_CSF1-R"/>
    <property type="match status" value="1"/>
</dbReference>
<evidence type="ECO:0000256" key="13">
    <source>
        <dbReference type="ARBA" id="ARBA00023136"/>
    </source>
</evidence>
<keyword evidence="12" id="KW-1133">Transmembrane helix</keyword>
<dbReference type="SMART" id="SM00219">
    <property type="entry name" value="TyrKc"/>
    <property type="match status" value="1"/>
</dbReference>
<reference evidence="31 32" key="1">
    <citation type="submission" date="2020-10" db="EMBL/GenBank/DDBJ databases">
        <title>Pygocentrus nattereri (red-bellied piranha) genome, fPygNat1, primary haplotype.</title>
        <authorList>
            <person name="Myers G."/>
            <person name="Meyer A."/>
            <person name="Karagic N."/>
            <person name="Pippel M."/>
            <person name="Winkler S."/>
            <person name="Tracey A."/>
            <person name="Wood J."/>
            <person name="Formenti G."/>
            <person name="Howe K."/>
            <person name="Fedrigo O."/>
            <person name="Jarvis E.D."/>
        </authorList>
    </citation>
    <scope>NUCLEOTIDE SEQUENCE [LARGE SCALE GENOMIC DNA]</scope>
</reference>
<evidence type="ECO:0000256" key="22">
    <source>
        <dbReference type="PIRSR" id="PIRSR000615-3"/>
    </source>
</evidence>
<dbReference type="GO" id="GO:0030316">
    <property type="term" value="P:osteoclast differentiation"/>
    <property type="evidence" value="ECO:0007669"/>
    <property type="project" value="TreeGrafter"/>
</dbReference>
<keyword evidence="7" id="KW-0677">Repeat</keyword>
<keyword evidence="9" id="KW-0418">Kinase</keyword>
<evidence type="ECO:0000313" key="32">
    <source>
        <dbReference type="Proteomes" id="UP001501920"/>
    </source>
</evidence>
<evidence type="ECO:0000256" key="11">
    <source>
        <dbReference type="ARBA" id="ARBA00022843"/>
    </source>
</evidence>
<feature type="binding site" evidence="21">
    <location>
        <begin position="597"/>
        <end position="604"/>
    </location>
    <ligand>
        <name>ATP</name>
        <dbReference type="ChEBI" id="CHEBI:30616"/>
    </ligand>
</feature>
<feature type="binding site" evidence="21 26">
    <location>
        <position position="624"/>
    </location>
    <ligand>
        <name>ATP</name>
        <dbReference type="ChEBI" id="CHEBI:30616"/>
    </ligand>
</feature>
<feature type="disulfide bond" evidence="25">
    <location>
        <begin position="421"/>
        <end position="487"/>
    </location>
</feature>
<evidence type="ECO:0000256" key="9">
    <source>
        <dbReference type="ARBA" id="ARBA00022777"/>
    </source>
</evidence>
<dbReference type="GO" id="GO:0019838">
    <property type="term" value="F:growth factor binding"/>
    <property type="evidence" value="ECO:0007669"/>
    <property type="project" value="TreeGrafter"/>
</dbReference>
<feature type="binding site" evidence="21">
    <location>
        <position position="778"/>
    </location>
    <ligand>
        <name>ATP</name>
        <dbReference type="ChEBI" id="CHEBI:30616"/>
    </ligand>
</feature>
<dbReference type="STRING" id="42514.ENSPNAP00000032721"/>
<feature type="disulfide bond" evidence="25">
    <location>
        <begin position="48"/>
        <end position="86"/>
    </location>
</feature>
<feature type="domain" description="Ig-like" evidence="30">
    <location>
        <begin position="22"/>
        <end position="96"/>
    </location>
</feature>
<proteinExistence type="inferred from homology"/>
<dbReference type="GO" id="GO:0001667">
    <property type="term" value="P:ameboidal-type cell migration"/>
    <property type="evidence" value="ECO:0007669"/>
    <property type="project" value="UniProtKB-ARBA"/>
</dbReference>
<dbReference type="GO" id="GO:0043408">
    <property type="term" value="P:regulation of MAPK cascade"/>
    <property type="evidence" value="ECO:0007669"/>
    <property type="project" value="TreeGrafter"/>
</dbReference>
<evidence type="ECO:0000256" key="7">
    <source>
        <dbReference type="ARBA" id="ARBA00022737"/>
    </source>
</evidence>
<dbReference type="PIRSF" id="PIRSF500947">
    <property type="entry name" value="CSF-1_receptor"/>
    <property type="match status" value="1"/>
</dbReference>
<dbReference type="FunFam" id="1.10.510.10:FF:000140">
    <property type="entry name" value="Platelet-derived growth factor receptor beta"/>
    <property type="match status" value="1"/>
</dbReference>
<reference evidence="31" key="2">
    <citation type="submission" date="2025-08" db="UniProtKB">
        <authorList>
            <consortium name="Ensembl"/>
        </authorList>
    </citation>
    <scope>IDENTIFICATION</scope>
</reference>
<accession>A0A3B4EBW2</accession>
<feature type="binding site" evidence="24">
    <location>
        <begin position="596"/>
        <end position="604"/>
    </location>
    <ligand>
        <name>ATP</name>
        <dbReference type="ChEBI" id="CHEBI:30616"/>
    </ligand>
</feature>
<dbReference type="RefSeq" id="XP_037402103.1">
    <property type="nucleotide sequence ID" value="XM_037546206.1"/>
</dbReference>
<dbReference type="Proteomes" id="UP001501920">
    <property type="component" value="Chromosome 16"/>
</dbReference>
<evidence type="ECO:0000256" key="26">
    <source>
        <dbReference type="PROSITE-ProRule" id="PRU10141"/>
    </source>
</evidence>